<evidence type="ECO:0000313" key="3">
    <source>
        <dbReference type="Proteomes" id="UP000182658"/>
    </source>
</evidence>
<dbReference type="Proteomes" id="UP000182658">
    <property type="component" value="Unassembled WGS sequence"/>
</dbReference>
<name>A0A1J7IMD6_9PEZI</name>
<dbReference type="AlphaFoldDB" id="A0A1J7IMD6"/>
<feature type="compositionally biased region" description="Low complexity" evidence="1">
    <location>
        <begin position="21"/>
        <end position="36"/>
    </location>
</feature>
<proteinExistence type="predicted"/>
<protein>
    <submittedName>
        <fullName evidence="2">Uncharacterized protein</fullName>
    </submittedName>
</protein>
<reference evidence="2 3" key="1">
    <citation type="submission" date="2016-10" db="EMBL/GenBank/DDBJ databases">
        <title>Draft genome sequence of Coniochaeta ligniaria NRRL30616, a lignocellulolytic fungus for bioabatement of inhibitors in plant biomass hydrolysates.</title>
        <authorList>
            <consortium name="DOE Joint Genome Institute"/>
            <person name="Jimenez D.J."/>
            <person name="Hector R.E."/>
            <person name="Riley R."/>
            <person name="Sun H."/>
            <person name="Grigoriev I.V."/>
            <person name="Van Elsas J.D."/>
            <person name="Nichols N.N."/>
        </authorList>
    </citation>
    <scope>NUCLEOTIDE SEQUENCE [LARGE SCALE GENOMIC DNA]</scope>
    <source>
        <strain evidence="2 3">NRRL 30616</strain>
    </source>
</reference>
<feature type="region of interest" description="Disordered" evidence="1">
    <location>
        <begin position="1"/>
        <end position="94"/>
    </location>
</feature>
<feature type="compositionally biased region" description="Polar residues" evidence="1">
    <location>
        <begin position="43"/>
        <end position="59"/>
    </location>
</feature>
<keyword evidence="3" id="KW-1185">Reference proteome</keyword>
<sequence>MSFADWRAARRAARGDVEANPVPGHISPGSSSGPEGAYELNDMGQQQQQPVTAGPSSAPTVVGEATPKPPSPVNEAATAGPSSAPTVVEEAAPKLPSPVNEAAQLDAGGIDPVNPMSAVDPALAGVLTSYAQGLGMGL</sequence>
<evidence type="ECO:0000256" key="1">
    <source>
        <dbReference type="SAM" id="MobiDB-lite"/>
    </source>
</evidence>
<accession>A0A1J7IMD6</accession>
<organism evidence="2 3">
    <name type="scientific">Coniochaeta ligniaria NRRL 30616</name>
    <dbReference type="NCBI Taxonomy" id="1408157"/>
    <lineage>
        <taxon>Eukaryota</taxon>
        <taxon>Fungi</taxon>
        <taxon>Dikarya</taxon>
        <taxon>Ascomycota</taxon>
        <taxon>Pezizomycotina</taxon>
        <taxon>Sordariomycetes</taxon>
        <taxon>Sordariomycetidae</taxon>
        <taxon>Coniochaetales</taxon>
        <taxon>Coniochaetaceae</taxon>
        <taxon>Coniochaeta</taxon>
    </lineage>
</organism>
<evidence type="ECO:0000313" key="2">
    <source>
        <dbReference type="EMBL" id="OIW28541.1"/>
    </source>
</evidence>
<dbReference type="EMBL" id="KV875098">
    <property type="protein sequence ID" value="OIW28541.1"/>
    <property type="molecule type" value="Genomic_DNA"/>
</dbReference>
<gene>
    <name evidence="2" type="ORF">CONLIGDRAFT_382904</name>
</gene>
<dbReference type="InParanoid" id="A0A1J7IMD6"/>